<gene>
    <name evidence="1" type="ORF">BFV95_2933</name>
</gene>
<dbReference type="EMBL" id="MIPY01000020">
    <property type="protein sequence ID" value="OES30278.1"/>
    <property type="molecule type" value="Genomic_DNA"/>
</dbReference>
<name>A0AB36FPX7_ALTMA</name>
<evidence type="ECO:0000313" key="1">
    <source>
        <dbReference type="EMBL" id="OES30278.1"/>
    </source>
</evidence>
<organism evidence="1 2">
    <name type="scientific">Alteromonas macleodii</name>
    <name type="common">Pseudoalteromonas macleodii</name>
    <dbReference type="NCBI Taxonomy" id="28108"/>
    <lineage>
        <taxon>Bacteria</taxon>
        <taxon>Pseudomonadati</taxon>
        <taxon>Pseudomonadota</taxon>
        <taxon>Gammaproteobacteria</taxon>
        <taxon>Alteromonadales</taxon>
        <taxon>Alteromonadaceae</taxon>
        <taxon>Alteromonas/Salinimonas group</taxon>
        <taxon>Alteromonas</taxon>
    </lineage>
</organism>
<protein>
    <recommendedName>
        <fullName evidence="3">Coenzyme PQQ synthesis protein A</fullName>
    </recommendedName>
</protein>
<dbReference type="Proteomes" id="UP000095392">
    <property type="component" value="Unassembled WGS sequence"/>
</dbReference>
<sequence length="39" mass="4606">MGWFSTTCVTNRFDEVMAFPLGEYTRCTLEMGFYFKGLR</sequence>
<evidence type="ECO:0000313" key="2">
    <source>
        <dbReference type="Proteomes" id="UP000095392"/>
    </source>
</evidence>
<evidence type="ECO:0008006" key="3">
    <source>
        <dbReference type="Google" id="ProtNLM"/>
    </source>
</evidence>
<reference evidence="1 2" key="1">
    <citation type="submission" date="2016-09" db="EMBL/GenBank/DDBJ databases">
        <title>Draft Genome Sequence of four Alteromonas macleodii strains isolated from copper coupons and grown long-term at elevated copper levels.</title>
        <authorList>
            <person name="Cusick K."/>
            <person name="Dale J."/>
            <person name="Little B."/>
            <person name="Biffinger J."/>
        </authorList>
    </citation>
    <scope>NUCLEOTIDE SEQUENCE [LARGE SCALE GENOMIC DNA]</scope>
    <source>
        <strain evidence="1 2">KCP01</strain>
    </source>
</reference>
<accession>A0AB36FPX7</accession>
<comment type="caution">
    <text evidence="1">The sequence shown here is derived from an EMBL/GenBank/DDBJ whole genome shotgun (WGS) entry which is preliminary data.</text>
</comment>
<keyword evidence="2" id="KW-1185">Reference proteome</keyword>
<proteinExistence type="predicted"/>
<dbReference type="AlphaFoldDB" id="A0AB36FPX7"/>